<evidence type="ECO:0008006" key="5">
    <source>
        <dbReference type="Google" id="ProtNLM"/>
    </source>
</evidence>
<dbReference type="EMBL" id="FNTL01000004">
    <property type="protein sequence ID" value="SED25114.1"/>
    <property type="molecule type" value="Genomic_DNA"/>
</dbReference>
<feature type="transmembrane region" description="Helical" evidence="2">
    <location>
        <begin position="99"/>
        <end position="123"/>
    </location>
</feature>
<feature type="region of interest" description="Disordered" evidence="1">
    <location>
        <begin position="177"/>
        <end position="201"/>
    </location>
</feature>
<protein>
    <recommendedName>
        <fullName evidence="5">Permease</fullName>
    </recommendedName>
</protein>
<gene>
    <name evidence="3" type="ORF">SAMN04490220_3958</name>
</gene>
<proteinExistence type="predicted"/>
<evidence type="ECO:0000313" key="4">
    <source>
        <dbReference type="Proteomes" id="UP000183407"/>
    </source>
</evidence>
<evidence type="ECO:0000313" key="3">
    <source>
        <dbReference type="EMBL" id="SED25114.1"/>
    </source>
</evidence>
<evidence type="ECO:0000256" key="1">
    <source>
        <dbReference type="SAM" id="MobiDB-lite"/>
    </source>
</evidence>
<dbReference type="OrthoDB" id="4376806at2"/>
<feature type="transmembrane region" description="Helical" evidence="2">
    <location>
        <begin position="24"/>
        <end position="45"/>
    </location>
</feature>
<keyword evidence="2" id="KW-1133">Transmembrane helix</keyword>
<dbReference type="RefSeq" id="WP_073363031.1">
    <property type="nucleotide sequence ID" value="NZ_FNTL01000004.1"/>
</dbReference>
<name>A0A1H4Z6R6_RHOJO</name>
<feature type="transmembrane region" description="Helical" evidence="2">
    <location>
        <begin position="65"/>
        <end position="87"/>
    </location>
</feature>
<evidence type="ECO:0000256" key="2">
    <source>
        <dbReference type="SAM" id="Phobius"/>
    </source>
</evidence>
<sequence>MTTENSASTTTPAKSGLPAWAKKAIGVAVLLVVLVIAYFILAAYLPRAWAQNVGGLADGSFAGGILWGLLFGTVCTLLPLLLFRWAWRLFRRRRFKPMQIVLLIVGVLVVIPNLLTLSVVLGGNSAAHAGERIMDVDAPGFRGGSLAGAIIGVVLFLGVAGVSFTYRKRGEDLAEMRRDAKTKDVQAGGDGPPAGPSPATP</sequence>
<dbReference type="Proteomes" id="UP000183407">
    <property type="component" value="Unassembled WGS sequence"/>
</dbReference>
<keyword evidence="2" id="KW-0472">Membrane</keyword>
<organism evidence="3 4">
    <name type="scientific">Rhodococcus jostii</name>
    <dbReference type="NCBI Taxonomy" id="132919"/>
    <lineage>
        <taxon>Bacteria</taxon>
        <taxon>Bacillati</taxon>
        <taxon>Actinomycetota</taxon>
        <taxon>Actinomycetes</taxon>
        <taxon>Mycobacteriales</taxon>
        <taxon>Nocardiaceae</taxon>
        <taxon>Rhodococcus</taxon>
    </lineage>
</organism>
<accession>A0A1H4Z6R6</accession>
<keyword evidence="2" id="KW-0812">Transmembrane</keyword>
<dbReference type="AlphaFoldDB" id="A0A1H4Z6R6"/>
<reference evidence="4" key="1">
    <citation type="submission" date="2016-10" db="EMBL/GenBank/DDBJ databases">
        <authorList>
            <person name="Varghese N."/>
        </authorList>
    </citation>
    <scope>NUCLEOTIDE SEQUENCE [LARGE SCALE GENOMIC DNA]</scope>
    <source>
        <strain evidence="4">DSM 44719</strain>
    </source>
</reference>
<feature type="transmembrane region" description="Helical" evidence="2">
    <location>
        <begin position="143"/>
        <end position="166"/>
    </location>
</feature>